<dbReference type="EMBL" id="JAUIZM010000004">
    <property type="protein sequence ID" value="KAK1388727.1"/>
    <property type="molecule type" value="Genomic_DNA"/>
</dbReference>
<reference evidence="8" key="1">
    <citation type="submission" date="2023-02" db="EMBL/GenBank/DDBJ databases">
        <title>Genome of toxic invasive species Heracleum sosnowskyi carries increased number of genes despite the absence of recent whole-genome duplications.</title>
        <authorList>
            <person name="Schelkunov M."/>
            <person name="Shtratnikova V."/>
            <person name="Makarenko M."/>
            <person name="Klepikova A."/>
            <person name="Omelchenko D."/>
            <person name="Novikova G."/>
            <person name="Obukhova E."/>
            <person name="Bogdanov V."/>
            <person name="Penin A."/>
            <person name="Logacheva M."/>
        </authorList>
    </citation>
    <scope>NUCLEOTIDE SEQUENCE</scope>
    <source>
        <strain evidence="8">Hsosn_3</strain>
        <tissue evidence="8">Leaf</tissue>
    </source>
</reference>
<dbReference type="InterPro" id="IPR045064">
    <property type="entry name" value="Reticulon-like"/>
</dbReference>
<keyword evidence="9" id="KW-1185">Reference proteome</keyword>
<keyword evidence="5 6" id="KW-0472">Membrane</keyword>
<keyword evidence="4 6" id="KW-1133">Transmembrane helix</keyword>
<evidence type="ECO:0000256" key="6">
    <source>
        <dbReference type="RuleBase" id="RU363132"/>
    </source>
</evidence>
<dbReference type="InterPro" id="IPR003388">
    <property type="entry name" value="Reticulon"/>
</dbReference>
<evidence type="ECO:0000313" key="9">
    <source>
        <dbReference type="Proteomes" id="UP001237642"/>
    </source>
</evidence>
<evidence type="ECO:0000256" key="3">
    <source>
        <dbReference type="ARBA" id="ARBA00022824"/>
    </source>
</evidence>
<feature type="transmembrane region" description="Helical" evidence="6">
    <location>
        <begin position="161"/>
        <end position="191"/>
    </location>
</feature>
<organism evidence="8 9">
    <name type="scientific">Heracleum sosnowskyi</name>
    <dbReference type="NCBI Taxonomy" id="360622"/>
    <lineage>
        <taxon>Eukaryota</taxon>
        <taxon>Viridiplantae</taxon>
        <taxon>Streptophyta</taxon>
        <taxon>Embryophyta</taxon>
        <taxon>Tracheophyta</taxon>
        <taxon>Spermatophyta</taxon>
        <taxon>Magnoliopsida</taxon>
        <taxon>eudicotyledons</taxon>
        <taxon>Gunneridae</taxon>
        <taxon>Pentapetalae</taxon>
        <taxon>asterids</taxon>
        <taxon>campanulids</taxon>
        <taxon>Apiales</taxon>
        <taxon>Apiaceae</taxon>
        <taxon>Apioideae</taxon>
        <taxon>apioid superclade</taxon>
        <taxon>Tordylieae</taxon>
        <taxon>Tordyliinae</taxon>
        <taxon>Heracleum</taxon>
    </lineage>
</organism>
<comment type="subcellular location">
    <subcellularLocation>
        <location evidence="1 6">Endoplasmic reticulum membrane</location>
        <topology evidence="1 6">Multi-pass membrane protein</topology>
    </subcellularLocation>
</comment>
<dbReference type="GO" id="GO:0009617">
    <property type="term" value="P:response to bacterium"/>
    <property type="evidence" value="ECO:0007669"/>
    <property type="project" value="InterPro"/>
</dbReference>
<gene>
    <name evidence="8" type="ORF">POM88_016905</name>
</gene>
<feature type="transmembrane region" description="Helical" evidence="6">
    <location>
        <begin position="92"/>
        <end position="110"/>
    </location>
</feature>
<dbReference type="GO" id="GO:0005789">
    <property type="term" value="C:endoplasmic reticulum membrane"/>
    <property type="evidence" value="ECO:0007669"/>
    <property type="project" value="UniProtKB-SubCell"/>
</dbReference>
<name>A0AAD8MXW6_9APIA</name>
<accession>A0AAD8MXW6</accession>
<comment type="caution">
    <text evidence="8">The sequence shown here is derived from an EMBL/GenBank/DDBJ whole genome shotgun (WGS) entry which is preliminary data.</text>
</comment>
<evidence type="ECO:0000256" key="1">
    <source>
        <dbReference type="ARBA" id="ARBA00004477"/>
    </source>
</evidence>
<dbReference type="PANTHER" id="PTHR10994">
    <property type="entry name" value="RETICULON"/>
    <property type="match status" value="1"/>
</dbReference>
<evidence type="ECO:0000256" key="4">
    <source>
        <dbReference type="ARBA" id="ARBA00022989"/>
    </source>
</evidence>
<evidence type="ECO:0000313" key="8">
    <source>
        <dbReference type="EMBL" id="KAK1388727.1"/>
    </source>
</evidence>
<dbReference type="AlphaFoldDB" id="A0AAD8MXW6"/>
<dbReference type="PROSITE" id="PS50845">
    <property type="entry name" value="RETICULON"/>
    <property type="match status" value="1"/>
</dbReference>
<evidence type="ECO:0000256" key="5">
    <source>
        <dbReference type="ARBA" id="ARBA00023136"/>
    </source>
</evidence>
<evidence type="ECO:0000256" key="2">
    <source>
        <dbReference type="ARBA" id="ARBA00022692"/>
    </source>
</evidence>
<keyword evidence="2 6" id="KW-0812">Transmembrane</keyword>
<feature type="domain" description="Reticulon" evidence="7">
    <location>
        <begin position="56"/>
        <end position="242"/>
    </location>
</feature>
<keyword evidence="3 6" id="KW-0256">Endoplasmic reticulum</keyword>
<dbReference type="PANTHER" id="PTHR10994:SF62">
    <property type="entry name" value="RETICULON-LIKE PROTEIN B8"/>
    <property type="match status" value="1"/>
</dbReference>
<dbReference type="Pfam" id="PF02453">
    <property type="entry name" value="Reticulon"/>
    <property type="match status" value="1"/>
</dbReference>
<evidence type="ECO:0000259" key="7">
    <source>
        <dbReference type="PROSITE" id="PS50845"/>
    </source>
</evidence>
<reference evidence="8" key="2">
    <citation type="submission" date="2023-05" db="EMBL/GenBank/DDBJ databases">
        <authorList>
            <person name="Schelkunov M.I."/>
        </authorList>
    </citation>
    <scope>NUCLEOTIDE SEQUENCE</scope>
    <source>
        <strain evidence="8">Hsosn_3</strain>
        <tissue evidence="8">Leaf</tissue>
    </source>
</reference>
<sequence length="242" mass="26798">MPEEIPPKKLLHSVMETLSDGISRHNSETPNSVTSTLNKVFGRQKPVHHILGGGKSADVLLWRNKKISASVISGFTAVWVLFEWLNYHFLQLFCSAVVIGMLGQFVLSNASGILNRSPSKVPRLVLPDDLFVNIAILIGAELNRGLGFLQDVACGGNVKQFLMVVTSLWAAAVVGSWCNFLTVMYIGFIAAHTLPVLYEKYDDQIDGFVCNVLGQIQNKYRKLDVSVLSKIPKGKYNSKKYE</sequence>
<proteinExistence type="predicted"/>
<protein>
    <recommendedName>
        <fullName evidence="6">Reticulon-like protein</fullName>
    </recommendedName>
</protein>
<dbReference type="Proteomes" id="UP001237642">
    <property type="component" value="Unassembled WGS sequence"/>
</dbReference>
<feature type="transmembrane region" description="Helical" evidence="6">
    <location>
        <begin position="67"/>
        <end position="85"/>
    </location>
</feature>